<evidence type="ECO:0000256" key="2">
    <source>
        <dbReference type="ARBA" id="ARBA00022729"/>
    </source>
</evidence>
<organism evidence="5 6">
    <name type="scientific">Desulfonema magnum</name>
    <dbReference type="NCBI Taxonomy" id="45655"/>
    <lineage>
        <taxon>Bacteria</taxon>
        <taxon>Pseudomonadati</taxon>
        <taxon>Thermodesulfobacteriota</taxon>
        <taxon>Desulfobacteria</taxon>
        <taxon>Desulfobacterales</taxon>
        <taxon>Desulfococcaceae</taxon>
        <taxon>Desulfonema</taxon>
    </lineage>
</organism>
<proteinExistence type="inferred from homology"/>
<dbReference type="SUPFAM" id="SSF53822">
    <property type="entry name" value="Periplasmic binding protein-like I"/>
    <property type="match status" value="1"/>
</dbReference>
<comment type="similarity">
    <text evidence="1">Belongs to the leucine-binding protein family.</text>
</comment>
<feature type="domain" description="Leucine-binding protein" evidence="4">
    <location>
        <begin position="32"/>
        <end position="382"/>
    </location>
</feature>
<dbReference type="Gene3D" id="3.40.50.2300">
    <property type="match status" value="2"/>
</dbReference>
<keyword evidence="6" id="KW-1185">Reference proteome</keyword>
<dbReference type="KEGG" id="dmm:dnm_017710"/>
<sequence length="399" mass="43713">MMQKKLNDLIVAVLLATALFFQGAAHAQVILGQSCAISGPTSFLGLEMNRGAKAYFDKNDSEITLKLLDDKYEPAKCIENTNKFLKNGVTALFGYVGTPTSKAAVPLAMAKKTIFFGAFTGADFLSNHAVSPYAFSFRASYDAEIENMVKHLKEDLGITKIALFVQRDAFGLAGVKGTVKAVEKIGNMEIIPRVPDIPKPRALKQKWDAFWNAVPNYKRNTIAVGRDARKISGNKNIEAVILVGAYRPCAAAINLWKKLNFDAVFINISFVGSKRLAETLEDNVKNVFISQVVPDPWNSGIPIIREYQEAMGDNYGFVSLEGYIAAKIIHKAIADAGDSVSSESLRKKLEAMAGYDVGGMKISFGPGDHRGSDSVYMTQIENPGKKSFRIKYVSKLTKE</sequence>
<keyword evidence="2 3" id="KW-0732">Signal</keyword>
<dbReference type="Pfam" id="PF13458">
    <property type="entry name" value="Peripla_BP_6"/>
    <property type="match status" value="1"/>
</dbReference>
<evidence type="ECO:0000256" key="1">
    <source>
        <dbReference type="ARBA" id="ARBA00010062"/>
    </source>
</evidence>
<name>A0A975BI01_9BACT</name>
<gene>
    <name evidence="5" type="ORF">dnm_017710</name>
</gene>
<protein>
    <submittedName>
        <fullName evidence="5">Leucine-binding domain-containing protein</fullName>
    </submittedName>
</protein>
<evidence type="ECO:0000313" key="5">
    <source>
        <dbReference type="EMBL" id="QTA85757.1"/>
    </source>
</evidence>
<dbReference type="InterPro" id="IPR028082">
    <property type="entry name" value="Peripla_BP_I"/>
</dbReference>
<dbReference type="Proteomes" id="UP000663722">
    <property type="component" value="Chromosome"/>
</dbReference>
<dbReference type="RefSeq" id="WP_207681676.1">
    <property type="nucleotide sequence ID" value="NZ_CP061800.1"/>
</dbReference>
<dbReference type="AlphaFoldDB" id="A0A975BI01"/>
<dbReference type="PROSITE" id="PS51257">
    <property type="entry name" value="PROKAR_LIPOPROTEIN"/>
    <property type="match status" value="1"/>
</dbReference>
<evidence type="ECO:0000256" key="3">
    <source>
        <dbReference type="SAM" id="SignalP"/>
    </source>
</evidence>
<dbReference type="PANTHER" id="PTHR47235:SF1">
    <property type="entry name" value="BLR6548 PROTEIN"/>
    <property type="match status" value="1"/>
</dbReference>
<dbReference type="InterPro" id="IPR028081">
    <property type="entry name" value="Leu-bd"/>
</dbReference>
<feature type="chain" id="PRO_5037859549" evidence="3">
    <location>
        <begin position="28"/>
        <end position="399"/>
    </location>
</feature>
<evidence type="ECO:0000313" key="6">
    <source>
        <dbReference type="Proteomes" id="UP000663722"/>
    </source>
</evidence>
<reference evidence="5" key="1">
    <citation type="journal article" date="2021" name="Microb. Physiol.">
        <title>Proteogenomic Insights into the Physiology of Marine, Sulfate-Reducing, Filamentous Desulfonema limicola and Desulfonema magnum.</title>
        <authorList>
            <person name="Schnaars V."/>
            <person name="Wohlbrand L."/>
            <person name="Scheve S."/>
            <person name="Hinrichs C."/>
            <person name="Reinhardt R."/>
            <person name="Rabus R."/>
        </authorList>
    </citation>
    <scope>NUCLEOTIDE SEQUENCE</scope>
    <source>
        <strain evidence="5">4be13</strain>
    </source>
</reference>
<accession>A0A975BI01</accession>
<dbReference type="EMBL" id="CP061800">
    <property type="protein sequence ID" value="QTA85757.1"/>
    <property type="molecule type" value="Genomic_DNA"/>
</dbReference>
<dbReference type="CDD" id="cd19978">
    <property type="entry name" value="PBP1_ABC_ligand_binding-like"/>
    <property type="match status" value="1"/>
</dbReference>
<evidence type="ECO:0000259" key="4">
    <source>
        <dbReference type="Pfam" id="PF13458"/>
    </source>
</evidence>
<feature type="signal peptide" evidence="3">
    <location>
        <begin position="1"/>
        <end position="27"/>
    </location>
</feature>
<dbReference type="PANTHER" id="PTHR47235">
    <property type="entry name" value="BLR6548 PROTEIN"/>
    <property type="match status" value="1"/>
</dbReference>